<gene>
    <name evidence="2" type="ORF">B0H17DRAFT_1228138</name>
</gene>
<sequence>MEVGGPCSLKWKVAATEPPQFLIQRFQAAVSGGPRSGNSTYSATAEARGKSELDNRTARILDWMARLFDTRRRRRPHSMRVEGWLKAKRAGRARGMFNSPANLGRISKIRGAQIQRSLEHASPMISECRQKEPRNLRGALRKRRAQSMPVCGTELGADPVVQSSELKIVTANSKNSGVTNQGRNPKLKLRFSQGTPEHPTIIRMPIGPPPLLRRPPESSFEFGPG</sequence>
<protein>
    <submittedName>
        <fullName evidence="2">Uncharacterized protein</fullName>
    </submittedName>
</protein>
<dbReference type="EMBL" id="JARKIE010000011">
    <property type="protein sequence ID" value="KAJ7703952.1"/>
    <property type="molecule type" value="Genomic_DNA"/>
</dbReference>
<comment type="caution">
    <text evidence="2">The sequence shown here is derived from an EMBL/GenBank/DDBJ whole genome shotgun (WGS) entry which is preliminary data.</text>
</comment>
<feature type="region of interest" description="Disordered" evidence="1">
    <location>
        <begin position="205"/>
        <end position="225"/>
    </location>
</feature>
<dbReference type="AlphaFoldDB" id="A0AAD7GRW9"/>
<reference evidence="2" key="1">
    <citation type="submission" date="2023-03" db="EMBL/GenBank/DDBJ databases">
        <title>Massive genome expansion in bonnet fungi (Mycena s.s.) driven by repeated elements and novel gene families across ecological guilds.</title>
        <authorList>
            <consortium name="Lawrence Berkeley National Laboratory"/>
            <person name="Harder C.B."/>
            <person name="Miyauchi S."/>
            <person name="Viragh M."/>
            <person name="Kuo A."/>
            <person name="Thoen E."/>
            <person name="Andreopoulos B."/>
            <person name="Lu D."/>
            <person name="Skrede I."/>
            <person name="Drula E."/>
            <person name="Henrissat B."/>
            <person name="Morin E."/>
            <person name="Kohler A."/>
            <person name="Barry K."/>
            <person name="LaButti K."/>
            <person name="Morin E."/>
            <person name="Salamov A."/>
            <person name="Lipzen A."/>
            <person name="Mereny Z."/>
            <person name="Hegedus B."/>
            <person name="Baldrian P."/>
            <person name="Stursova M."/>
            <person name="Weitz H."/>
            <person name="Taylor A."/>
            <person name="Grigoriev I.V."/>
            <person name="Nagy L.G."/>
            <person name="Martin F."/>
            <person name="Kauserud H."/>
        </authorList>
    </citation>
    <scope>NUCLEOTIDE SEQUENCE</scope>
    <source>
        <strain evidence="2">CBHHK067</strain>
    </source>
</reference>
<name>A0AAD7GRW9_MYCRO</name>
<dbReference type="Proteomes" id="UP001221757">
    <property type="component" value="Unassembled WGS sequence"/>
</dbReference>
<evidence type="ECO:0000313" key="3">
    <source>
        <dbReference type="Proteomes" id="UP001221757"/>
    </source>
</evidence>
<keyword evidence="3" id="KW-1185">Reference proteome</keyword>
<evidence type="ECO:0000256" key="1">
    <source>
        <dbReference type="SAM" id="MobiDB-lite"/>
    </source>
</evidence>
<evidence type="ECO:0000313" key="2">
    <source>
        <dbReference type="EMBL" id="KAJ7703952.1"/>
    </source>
</evidence>
<accession>A0AAD7GRW9</accession>
<proteinExistence type="predicted"/>
<organism evidence="2 3">
    <name type="scientific">Mycena rosella</name>
    <name type="common">Pink bonnet</name>
    <name type="synonym">Agaricus rosellus</name>
    <dbReference type="NCBI Taxonomy" id="1033263"/>
    <lineage>
        <taxon>Eukaryota</taxon>
        <taxon>Fungi</taxon>
        <taxon>Dikarya</taxon>
        <taxon>Basidiomycota</taxon>
        <taxon>Agaricomycotina</taxon>
        <taxon>Agaricomycetes</taxon>
        <taxon>Agaricomycetidae</taxon>
        <taxon>Agaricales</taxon>
        <taxon>Marasmiineae</taxon>
        <taxon>Mycenaceae</taxon>
        <taxon>Mycena</taxon>
    </lineage>
</organism>